<evidence type="ECO:0000313" key="2">
    <source>
        <dbReference type="Proteomes" id="UP000054324"/>
    </source>
</evidence>
<dbReference type="OrthoDB" id="10520202at2759"/>
<accession>A0A075ACX1</accession>
<dbReference type="AlphaFoldDB" id="A0A075ACX1"/>
<protein>
    <submittedName>
        <fullName evidence="1">Uncharacterized protein</fullName>
    </submittedName>
</protein>
<reference evidence="1 2" key="1">
    <citation type="submission" date="2013-11" db="EMBL/GenBank/DDBJ databases">
        <title>Opisthorchis viverrini - life in the bile duct.</title>
        <authorList>
            <person name="Young N.D."/>
            <person name="Nagarajan N."/>
            <person name="Lin S.J."/>
            <person name="Korhonen P.K."/>
            <person name="Jex A.R."/>
            <person name="Hall R.S."/>
            <person name="Safavi-Hemami H."/>
            <person name="Kaewkong W."/>
            <person name="Bertrand D."/>
            <person name="Gao S."/>
            <person name="Seet Q."/>
            <person name="Wongkham S."/>
            <person name="Teh B.T."/>
            <person name="Wongkham C."/>
            <person name="Intapan P.M."/>
            <person name="Maleewong W."/>
            <person name="Yang X."/>
            <person name="Hu M."/>
            <person name="Wang Z."/>
            <person name="Hofmann A."/>
            <person name="Sternberg P.W."/>
            <person name="Tan P."/>
            <person name="Wang J."/>
            <person name="Gasser R.B."/>
        </authorList>
    </citation>
    <scope>NUCLEOTIDE SEQUENCE [LARGE SCALE GENOMIC DNA]</scope>
</reference>
<sequence>MPSLISGQKTMAYEIQDNAFSARLLPFFSVLPEPCQVIHCPPLSHFYSDEEWGKRALRGRRSTGMRDTCPDQCNL</sequence>
<gene>
    <name evidence="1" type="ORF">T265_06909</name>
</gene>
<proteinExistence type="predicted"/>
<keyword evidence="2" id="KW-1185">Reference proteome</keyword>
<organism evidence="1 2">
    <name type="scientific">Opisthorchis viverrini</name>
    <name type="common">Southeast Asian liver fluke</name>
    <dbReference type="NCBI Taxonomy" id="6198"/>
    <lineage>
        <taxon>Eukaryota</taxon>
        <taxon>Metazoa</taxon>
        <taxon>Spiralia</taxon>
        <taxon>Lophotrochozoa</taxon>
        <taxon>Platyhelminthes</taxon>
        <taxon>Trematoda</taxon>
        <taxon>Digenea</taxon>
        <taxon>Opisthorchiida</taxon>
        <taxon>Opisthorchiata</taxon>
        <taxon>Opisthorchiidae</taxon>
        <taxon>Opisthorchis</taxon>
    </lineage>
</organism>
<dbReference type="KEGG" id="ovi:T265_06909"/>
<dbReference type="EMBL" id="KL596769">
    <property type="protein sequence ID" value="KER25674.1"/>
    <property type="molecule type" value="Genomic_DNA"/>
</dbReference>
<evidence type="ECO:0000313" key="1">
    <source>
        <dbReference type="EMBL" id="KER25674.1"/>
    </source>
</evidence>
<dbReference type="GeneID" id="20321088"/>
<dbReference type="CTD" id="20321088"/>
<dbReference type="RefSeq" id="XP_009170571.1">
    <property type="nucleotide sequence ID" value="XM_009172307.1"/>
</dbReference>
<dbReference type="Proteomes" id="UP000054324">
    <property type="component" value="Unassembled WGS sequence"/>
</dbReference>
<name>A0A075ACX1_OPIVI</name>